<feature type="compositionally biased region" description="Acidic residues" evidence="4">
    <location>
        <begin position="1"/>
        <end position="12"/>
    </location>
</feature>
<dbReference type="PANTHER" id="PTHR43270">
    <property type="entry name" value="BETA-ALA-HIS DIPEPTIDASE"/>
    <property type="match status" value="1"/>
</dbReference>
<dbReference type="Gene3D" id="3.30.1490.40">
    <property type="match status" value="1"/>
</dbReference>
<accession>A0AAD7U7V4</accession>
<keyword evidence="2" id="KW-0479">Metal-binding</keyword>
<keyword evidence="1" id="KW-0645">Protease</keyword>
<dbReference type="Gene3D" id="3.40.630.10">
    <property type="entry name" value="Zn peptidases"/>
    <property type="match status" value="1"/>
</dbReference>
<protein>
    <recommendedName>
        <fullName evidence="5">GYF domain-containing protein</fullName>
    </recommendedName>
</protein>
<dbReference type="AlphaFoldDB" id="A0AAD7U7V4"/>
<evidence type="ECO:0000313" key="7">
    <source>
        <dbReference type="Proteomes" id="UP001230188"/>
    </source>
</evidence>
<evidence type="ECO:0000256" key="4">
    <source>
        <dbReference type="SAM" id="MobiDB-lite"/>
    </source>
</evidence>
<evidence type="ECO:0000256" key="2">
    <source>
        <dbReference type="ARBA" id="ARBA00022723"/>
    </source>
</evidence>
<dbReference type="SUPFAM" id="SSF55277">
    <property type="entry name" value="GYF domain"/>
    <property type="match status" value="1"/>
</dbReference>
<dbReference type="InterPro" id="IPR035445">
    <property type="entry name" value="GYF-like_dom_sf"/>
</dbReference>
<dbReference type="SMART" id="SM00444">
    <property type="entry name" value="GYF"/>
    <property type="match status" value="1"/>
</dbReference>
<dbReference type="Pfam" id="PF02213">
    <property type="entry name" value="GYF"/>
    <property type="match status" value="1"/>
</dbReference>
<dbReference type="PANTHER" id="PTHR43270:SF4">
    <property type="entry name" value="CARNOSINE DIPEPTIDASE 2, ISOFORM A"/>
    <property type="match status" value="1"/>
</dbReference>
<dbReference type="InterPro" id="IPR003169">
    <property type="entry name" value="GYF"/>
</dbReference>
<dbReference type="InterPro" id="IPR002933">
    <property type="entry name" value="Peptidase_M20"/>
</dbReference>
<feature type="region of interest" description="Disordered" evidence="4">
    <location>
        <begin position="1"/>
        <end position="21"/>
    </location>
</feature>
<gene>
    <name evidence="6" type="ORF">CTAYLR_010235</name>
</gene>
<comment type="caution">
    <text evidence="6">The sequence shown here is derived from an EMBL/GenBank/DDBJ whole genome shotgun (WGS) entry which is preliminary data.</text>
</comment>
<evidence type="ECO:0000259" key="5">
    <source>
        <dbReference type="PROSITE" id="PS50829"/>
    </source>
</evidence>
<feature type="domain" description="GYF" evidence="5">
    <location>
        <begin position="147"/>
        <end position="201"/>
    </location>
</feature>
<evidence type="ECO:0000313" key="6">
    <source>
        <dbReference type="EMBL" id="KAJ8598912.1"/>
    </source>
</evidence>
<dbReference type="PROSITE" id="PS50829">
    <property type="entry name" value="GYF"/>
    <property type="match status" value="1"/>
</dbReference>
<dbReference type="Gene3D" id="3.30.70.360">
    <property type="match status" value="1"/>
</dbReference>
<keyword evidence="3" id="KW-0378">Hydrolase</keyword>
<sequence>MTEAVVGEEETTVNEAGLEPFNLRSERENDGFFDANGNFVWRREKEEPDAWLAQLDEAATEKGIGESSKRRIVEEKDEEVDVEGAARTLGSLLVNGETVAGALRRLGKDLPASRTDFDTLASLADILVRAGKDVYDQTAEAFLPPDTRTWEYKGADGQIHGPFATKHILAWRSAGFFVGDMAVPMRECAAAETDDFLADLEEEEEEEEERDWRSSGTIDFFAPKQPLLLESDTYVERLREAVGVPGVAALLSHRPHIRSMLEYAQRWCEDLGATTRMVENPLAPEDPSLPPLLCATFECSNPEAVTVLAYGHLDVQPADKKDGWDTEPFELTEIDGKLYGRGASDDKGPALSWLWGIEALRDAGLELPVRLQILYEGCEEYGSLGLPEFIQREKNDWLRRVDYVVVSDNTWVGTSTPCLTYGLRGMAYFQVECKAGAADLHSGTHGGSLRSEPLVDLLHIMGSLVAPPDGRLLHERILIPGILDDVAPATAAERAKYESIDFDVNEYERVVGASLATSDKTDLLMARWRFPTLSVHGIEGAFSEPGAKTVIPACVRGKFSMRLVPSMTPERTEKKVRAHVEAEFAKLRSKNEMLCEMLHGGPAWVSDTDHPNYRAGAEATRRVFGRAPDLTREGGSIPLATWLEQGIGVSVLLLPTGAADDGHHAQNEKYNRSNYVNGIKLLATYLFELNKIATLLPKPSQCKCTTDSPVDLLVPGAFAFSRGFKCKCEL</sequence>
<organism evidence="6 7">
    <name type="scientific">Chrysophaeum taylorii</name>
    <dbReference type="NCBI Taxonomy" id="2483200"/>
    <lineage>
        <taxon>Eukaryota</taxon>
        <taxon>Sar</taxon>
        <taxon>Stramenopiles</taxon>
        <taxon>Ochrophyta</taxon>
        <taxon>Pelagophyceae</taxon>
        <taxon>Pelagomonadales</taxon>
        <taxon>Pelagomonadaceae</taxon>
        <taxon>Chrysophaeum</taxon>
    </lineage>
</organism>
<dbReference type="InterPro" id="IPR051458">
    <property type="entry name" value="Cyt/Met_Dipeptidase"/>
</dbReference>
<dbReference type="SUPFAM" id="SSF53187">
    <property type="entry name" value="Zn-dependent exopeptidases"/>
    <property type="match status" value="1"/>
</dbReference>
<dbReference type="Pfam" id="PF07687">
    <property type="entry name" value="M20_dimer"/>
    <property type="match status" value="1"/>
</dbReference>
<dbReference type="Pfam" id="PF01546">
    <property type="entry name" value="Peptidase_M20"/>
    <property type="match status" value="1"/>
</dbReference>
<evidence type="ECO:0000256" key="3">
    <source>
        <dbReference type="ARBA" id="ARBA00022801"/>
    </source>
</evidence>
<dbReference type="EMBL" id="JAQMWT010000616">
    <property type="protein sequence ID" value="KAJ8598912.1"/>
    <property type="molecule type" value="Genomic_DNA"/>
</dbReference>
<dbReference type="GO" id="GO:0006508">
    <property type="term" value="P:proteolysis"/>
    <property type="evidence" value="ECO:0007669"/>
    <property type="project" value="UniProtKB-KW"/>
</dbReference>
<dbReference type="Proteomes" id="UP001230188">
    <property type="component" value="Unassembled WGS sequence"/>
</dbReference>
<proteinExistence type="predicted"/>
<dbReference type="GO" id="GO:0046872">
    <property type="term" value="F:metal ion binding"/>
    <property type="evidence" value="ECO:0007669"/>
    <property type="project" value="UniProtKB-KW"/>
</dbReference>
<evidence type="ECO:0000256" key="1">
    <source>
        <dbReference type="ARBA" id="ARBA00022670"/>
    </source>
</evidence>
<dbReference type="GO" id="GO:0008233">
    <property type="term" value="F:peptidase activity"/>
    <property type="evidence" value="ECO:0007669"/>
    <property type="project" value="UniProtKB-KW"/>
</dbReference>
<dbReference type="InterPro" id="IPR011650">
    <property type="entry name" value="Peptidase_M20_dimer"/>
</dbReference>
<name>A0AAD7U7V4_9STRA</name>
<keyword evidence="7" id="KW-1185">Reference proteome</keyword>
<reference evidence="6" key="1">
    <citation type="submission" date="2023-01" db="EMBL/GenBank/DDBJ databases">
        <title>Metagenome sequencing of chrysophaentin producing Chrysophaeum taylorii.</title>
        <authorList>
            <person name="Davison J."/>
            <person name="Bewley C."/>
        </authorList>
    </citation>
    <scope>NUCLEOTIDE SEQUENCE</scope>
    <source>
        <strain evidence="6">NIES-1699</strain>
    </source>
</reference>